<evidence type="ECO:0000256" key="6">
    <source>
        <dbReference type="ARBA" id="ARBA00022989"/>
    </source>
</evidence>
<organism evidence="10">
    <name type="scientific">marine sediment metagenome</name>
    <dbReference type="NCBI Taxonomy" id="412755"/>
    <lineage>
        <taxon>unclassified sequences</taxon>
        <taxon>metagenomes</taxon>
        <taxon>ecological metagenomes</taxon>
    </lineage>
</organism>
<feature type="non-terminal residue" evidence="10">
    <location>
        <position position="1"/>
    </location>
</feature>
<evidence type="ECO:0000259" key="9">
    <source>
        <dbReference type="Pfam" id="PF00482"/>
    </source>
</evidence>
<comment type="subcellular location">
    <subcellularLocation>
        <location evidence="1">Cell inner membrane</location>
        <topology evidence="1">Multi-pass membrane protein</topology>
    </subcellularLocation>
</comment>
<dbReference type="InterPro" id="IPR042094">
    <property type="entry name" value="T2SS_GspF_sf"/>
</dbReference>
<keyword evidence="3" id="KW-1003">Cell membrane</keyword>
<keyword evidence="7 8" id="KW-0472">Membrane</keyword>
<dbReference type="PANTHER" id="PTHR30012:SF0">
    <property type="entry name" value="TYPE II SECRETION SYSTEM PROTEIN F-RELATED"/>
    <property type="match status" value="1"/>
</dbReference>
<sequence>LLKSSEGGRMFVDKLKLHIPIFGLIVSKTAVARFTRTLGTLLTAGVPILEALAITRDTSGNAVFAKALIRVHDGIREGESFAEPLRKAKVVEPMVANMIDVGEETGDLDKMLYKVADTYDEEVDVLVSSMTSLLEPVMVITLGGIVGFIVLALFMPMPKMLEALQQGM</sequence>
<evidence type="ECO:0000256" key="1">
    <source>
        <dbReference type="ARBA" id="ARBA00004429"/>
    </source>
</evidence>
<dbReference type="InterPro" id="IPR018076">
    <property type="entry name" value="T2SS_GspF_dom"/>
</dbReference>
<dbReference type="Pfam" id="PF00482">
    <property type="entry name" value="T2SSF"/>
    <property type="match status" value="1"/>
</dbReference>
<evidence type="ECO:0000256" key="8">
    <source>
        <dbReference type="SAM" id="Phobius"/>
    </source>
</evidence>
<dbReference type="InterPro" id="IPR003004">
    <property type="entry name" value="GspF/PilC"/>
</dbReference>
<keyword evidence="5 8" id="KW-0812">Transmembrane</keyword>
<dbReference type="AlphaFoldDB" id="X0WZA6"/>
<keyword evidence="6 8" id="KW-1133">Transmembrane helix</keyword>
<dbReference type="Gene3D" id="1.20.81.30">
    <property type="entry name" value="Type II secretion system (T2SS), domain F"/>
    <property type="match status" value="1"/>
</dbReference>
<feature type="domain" description="Type II secretion system protein GspF" evidence="9">
    <location>
        <begin position="34"/>
        <end position="156"/>
    </location>
</feature>
<dbReference type="FunFam" id="1.20.81.30:FF:000001">
    <property type="entry name" value="Type II secretion system protein F"/>
    <property type="match status" value="1"/>
</dbReference>
<keyword evidence="4" id="KW-0997">Cell inner membrane</keyword>
<evidence type="ECO:0000256" key="3">
    <source>
        <dbReference type="ARBA" id="ARBA00022475"/>
    </source>
</evidence>
<dbReference type="PANTHER" id="PTHR30012">
    <property type="entry name" value="GENERAL SECRETION PATHWAY PROTEIN"/>
    <property type="match status" value="1"/>
</dbReference>
<gene>
    <name evidence="10" type="ORF">S01H1_65341</name>
</gene>
<comment type="similarity">
    <text evidence="2">Belongs to the GSP F family.</text>
</comment>
<name>X0WZA6_9ZZZZ</name>
<evidence type="ECO:0000256" key="4">
    <source>
        <dbReference type="ARBA" id="ARBA00022519"/>
    </source>
</evidence>
<evidence type="ECO:0000256" key="2">
    <source>
        <dbReference type="ARBA" id="ARBA00005745"/>
    </source>
</evidence>
<comment type="caution">
    <text evidence="10">The sequence shown here is derived from an EMBL/GenBank/DDBJ whole genome shotgun (WGS) entry which is preliminary data.</text>
</comment>
<proteinExistence type="inferred from homology"/>
<evidence type="ECO:0000256" key="7">
    <source>
        <dbReference type="ARBA" id="ARBA00023136"/>
    </source>
</evidence>
<evidence type="ECO:0000256" key="5">
    <source>
        <dbReference type="ARBA" id="ARBA00022692"/>
    </source>
</evidence>
<feature type="transmembrane region" description="Helical" evidence="8">
    <location>
        <begin position="137"/>
        <end position="155"/>
    </location>
</feature>
<protein>
    <recommendedName>
        <fullName evidence="9">Type II secretion system protein GspF domain-containing protein</fullName>
    </recommendedName>
</protein>
<dbReference type="GO" id="GO:0005886">
    <property type="term" value="C:plasma membrane"/>
    <property type="evidence" value="ECO:0007669"/>
    <property type="project" value="UniProtKB-SubCell"/>
</dbReference>
<reference evidence="10" key="1">
    <citation type="journal article" date="2014" name="Front. Microbiol.">
        <title>High frequency of phylogenetically diverse reductive dehalogenase-homologous genes in deep subseafloor sedimentary metagenomes.</title>
        <authorList>
            <person name="Kawai M."/>
            <person name="Futagami T."/>
            <person name="Toyoda A."/>
            <person name="Takaki Y."/>
            <person name="Nishi S."/>
            <person name="Hori S."/>
            <person name="Arai W."/>
            <person name="Tsubouchi T."/>
            <person name="Morono Y."/>
            <person name="Uchiyama I."/>
            <person name="Ito T."/>
            <person name="Fujiyama A."/>
            <person name="Inagaki F."/>
            <person name="Takami H."/>
        </authorList>
    </citation>
    <scope>NUCLEOTIDE SEQUENCE</scope>
    <source>
        <strain evidence="10">Expedition CK06-06</strain>
    </source>
</reference>
<accession>X0WZA6</accession>
<evidence type="ECO:0000313" key="10">
    <source>
        <dbReference type="EMBL" id="GAG36294.1"/>
    </source>
</evidence>
<dbReference type="EMBL" id="BARS01043128">
    <property type="protein sequence ID" value="GAG36294.1"/>
    <property type="molecule type" value="Genomic_DNA"/>
</dbReference>